<dbReference type="InterPro" id="IPR029060">
    <property type="entry name" value="PIN-like_dom_sf"/>
</dbReference>
<proteinExistence type="inferred from homology"/>
<comment type="caution">
    <text evidence="16">The sequence shown here is derived from an EMBL/GenBank/DDBJ whole genome shotgun (WGS) entry which is preliminary data.</text>
</comment>
<keyword evidence="7" id="KW-0378">Hydrolase</keyword>
<evidence type="ECO:0000256" key="8">
    <source>
        <dbReference type="ARBA" id="ARBA00022842"/>
    </source>
</evidence>
<dbReference type="Gene3D" id="1.10.150.20">
    <property type="entry name" value="5' to 3' exonuclease, C-terminal subdomain"/>
    <property type="match status" value="1"/>
</dbReference>
<feature type="region of interest" description="Disordered" evidence="13">
    <location>
        <begin position="657"/>
        <end position="739"/>
    </location>
</feature>
<evidence type="ECO:0000256" key="11">
    <source>
        <dbReference type="ARBA" id="ARBA00038112"/>
    </source>
</evidence>
<dbReference type="FunFam" id="1.10.150.20:FF:000030">
    <property type="entry name" value="Flap endonuclease GEN-like 1"/>
    <property type="match status" value="1"/>
</dbReference>
<name>A0A9P1EP89_CUSEU</name>
<evidence type="ECO:0000313" key="17">
    <source>
        <dbReference type="Proteomes" id="UP001152484"/>
    </source>
</evidence>
<accession>A0A9P1EP89</accession>
<dbReference type="PRINTS" id="PR00853">
    <property type="entry name" value="XPGRADSUPER"/>
</dbReference>
<evidence type="ECO:0000256" key="6">
    <source>
        <dbReference type="ARBA" id="ARBA00022763"/>
    </source>
</evidence>
<dbReference type="GO" id="GO:0005634">
    <property type="term" value="C:nucleus"/>
    <property type="evidence" value="ECO:0007669"/>
    <property type="project" value="UniProtKB-SubCell"/>
</dbReference>
<dbReference type="GO" id="GO:0009555">
    <property type="term" value="P:pollen development"/>
    <property type="evidence" value="ECO:0007669"/>
    <property type="project" value="TreeGrafter"/>
</dbReference>
<evidence type="ECO:0000256" key="5">
    <source>
        <dbReference type="ARBA" id="ARBA00022759"/>
    </source>
</evidence>
<dbReference type="Gene3D" id="3.40.50.1010">
    <property type="entry name" value="5'-nuclease"/>
    <property type="match status" value="1"/>
</dbReference>
<feature type="domain" description="XPG-I" evidence="14">
    <location>
        <begin position="128"/>
        <end position="198"/>
    </location>
</feature>
<evidence type="ECO:0000259" key="14">
    <source>
        <dbReference type="SMART" id="SM00484"/>
    </source>
</evidence>
<evidence type="ECO:0000256" key="3">
    <source>
        <dbReference type="ARBA" id="ARBA00022722"/>
    </source>
</evidence>
<evidence type="ECO:0000256" key="7">
    <source>
        <dbReference type="ARBA" id="ARBA00022801"/>
    </source>
</evidence>
<keyword evidence="3" id="KW-0540">Nuclease</keyword>
<dbReference type="SMART" id="SM00484">
    <property type="entry name" value="XPGI"/>
    <property type="match status" value="1"/>
</dbReference>
<dbReference type="GO" id="GO:0009650">
    <property type="term" value="P:UV protection"/>
    <property type="evidence" value="ECO:0007669"/>
    <property type="project" value="UniProtKB-ARBA"/>
</dbReference>
<comment type="subcellular location">
    <subcellularLocation>
        <location evidence="2">Nucleus</location>
    </subcellularLocation>
</comment>
<evidence type="ECO:0000256" key="4">
    <source>
        <dbReference type="ARBA" id="ARBA00022723"/>
    </source>
</evidence>
<dbReference type="InterPro" id="IPR036279">
    <property type="entry name" value="5-3_exonuclease_C_sf"/>
</dbReference>
<dbReference type="FunFam" id="3.40.50.1010:FF:000032">
    <property type="entry name" value="Flap endonuclease GEN-like 1"/>
    <property type="match status" value="1"/>
</dbReference>
<feature type="domain" description="XPG N-terminal" evidence="15">
    <location>
        <begin position="1"/>
        <end position="97"/>
    </location>
</feature>
<dbReference type="InterPro" id="IPR006084">
    <property type="entry name" value="XPG/Rad2"/>
</dbReference>
<evidence type="ECO:0000259" key="15">
    <source>
        <dbReference type="SMART" id="SM00485"/>
    </source>
</evidence>
<keyword evidence="17" id="KW-1185">Reference proteome</keyword>
<dbReference type="SUPFAM" id="SSF88723">
    <property type="entry name" value="PIN domain-like"/>
    <property type="match status" value="1"/>
</dbReference>
<evidence type="ECO:0000313" key="16">
    <source>
        <dbReference type="EMBL" id="CAH9118093.1"/>
    </source>
</evidence>
<dbReference type="AlphaFoldDB" id="A0A9P1EP89"/>
<protein>
    <recommendedName>
        <fullName evidence="12">Flap endonuclease GEN-like 1</fullName>
    </recommendedName>
</protein>
<gene>
    <name evidence="16" type="ORF">CEURO_LOCUS21797</name>
</gene>
<dbReference type="Pfam" id="PF00752">
    <property type="entry name" value="XPG_N"/>
    <property type="match status" value="1"/>
</dbReference>
<keyword evidence="10" id="KW-0539">Nucleus</keyword>
<sequence length="739" mass="83671">MGAGGNFWDLLKPHARLEGFDFLRDKRVAVDLSYFIVQSETAIKGNFRNPHIRSIFFQTINLFSKFGTFPVFVTDGTPSPLKSQARIARFYRASGVDVSSRPVVVEGISVQRNKFFLKCVRECVDLLELLGMPVLNAKGEAEALCAQLNREGLVDACLTADSDAFLFGANCVIKRIHPKSKDPFECYHMSDIEAGLGLTRKHLIGISILVGNDHNLSGVRGIGLETAYQFVKSFSEDEILERLLKISRGGIVKLNGIAGGEGDVITTSDDNPRKPKLTHCSLCGHPGSKRTHLKSACELCRKKAGEGCKKKDSDFKCNCSSCNMDRKEDEQRKYENWHIKVCRQIASEEFPHDLIINMYLHNENRLDEDREKISWTDPKTEMLVEYLARLQGWKPSDTRRRMLPMLSTLFLRDVASNSESLLLYGQYEFAHIKRVKTRYDHQFYVVYWKKATNTVFADTDDTVTSRRPNMHQDNTTSNEFMEVPPDRMEVHIKKTGRANEVIDLTEDPAEDIHTVMSEEPNMYQENMTSNGVKYLTNDHPDRTKVHIKRTGRADEIIDLTEEPVDDIQTLTLEKPNMLLETWRAIDESKYLTQEGDDVLDIATKEGGKDEEVNDLTEGFNGPEIHREDGCCYLSTDEDIELVRKSFPEKVNQFLKQRQESIRKRRQGSSGSSGGSGVQPSIDSFFRSSKGNTTCHTKLEGGGNPAVSSSSGSSASKKEQQKEENLSNFRKPVRRKLVFE</sequence>
<feature type="compositionally biased region" description="Polar residues" evidence="13">
    <location>
        <begin position="677"/>
        <end position="695"/>
    </location>
</feature>
<evidence type="ECO:0000256" key="1">
    <source>
        <dbReference type="ARBA" id="ARBA00001946"/>
    </source>
</evidence>
<keyword evidence="8" id="KW-0460">Magnesium</keyword>
<evidence type="ECO:0000256" key="2">
    <source>
        <dbReference type="ARBA" id="ARBA00004123"/>
    </source>
</evidence>
<dbReference type="Proteomes" id="UP001152484">
    <property type="component" value="Unassembled WGS sequence"/>
</dbReference>
<dbReference type="SUPFAM" id="SSF47807">
    <property type="entry name" value="5' to 3' exonuclease, C-terminal subdomain"/>
    <property type="match status" value="1"/>
</dbReference>
<keyword evidence="9" id="KW-0234">DNA repair</keyword>
<feature type="compositionally biased region" description="Basic and acidic residues" evidence="13">
    <location>
        <begin position="715"/>
        <end position="724"/>
    </location>
</feature>
<evidence type="ECO:0000256" key="10">
    <source>
        <dbReference type="ARBA" id="ARBA00023242"/>
    </source>
</evidence>
<keyword evidence="6" id="KW-0227">DNA damage</keyword>
<dbReference type="PANTHER" id="PTHR11081">
    <property type="entry name" value="FLAP ENDONUCLEASE FAMILY MEMBER"/>
    <property type="match status" value="1"/>
</dbReference>
<keyword evidence="4" id="KW-0479">Metal-binding</keyword>
<dbReference type="InterPro" id="IPR006085">
    <property type="entry name" value="XPG_DNA_repair_N"/>
</dbReference>
<keyword evidence="5" id="KW-0255">Endonuclease</keyword>
<comment type="cofactor">
    <cofactor evidence="1">
        <name>Mg(2+)</name>
        <dbReference type="ChEBI" id="CHEBI:18420"/>
    </cofactor>
</comment>
<dbReference type="SMART" id="SM00485">
    <property type="entry name" value="XPGN"/>
    <property type="match status" value="1"/>
</dbReference>
<dbReference type="GO" id="GO:0046872">
    <property type="term" value="F:metal ion binding"/>
    <property type="evidence" value="ECO:0007669"/>
    <property type="project" value="UniProtKB-KW"/>
</dbReference>
<feature type="compositionally biased region" description="Basic residues" evidence="13">
    <location>
        <begin position="730"/>
        <end position="739"/>
    </location>
</feature>
<dbReference type="Pfam" id="PF00867">
    <property type="entry name" value="XPG_I"/>
    <property type="match status" value="1"/>
</dbReference>
<reference evidence="16" key="1">
    <citation type="submission" date="2022-07" db="EMBL/GenBank/DDBJ databases">
        <authorList>
            <person name="Macas J."/>
            <person name="Novak P."/>
            <person name="Neumann P."/>
        </authorList>
    </citation>
    <scope>NUCLEOTIDE SEQUENCE</scope>
</reference>
<evidence type="ECO:0000256" key="13">
    <source>
        <dbReference type="SAM" id="MobiDB-lite"/>
    </source>
</evidence>
<organism evidence="16 17">
    <name type="scientific">Cuscuta europaea</name>
    <name type="common">European dodder</name>
    <dbReference type="NCBI Taxonomy" id="41803"/>
    <lineage>
        <taxon>Eukaryota</taxon>
        <taxon>Viridiplantae</taxon>
        <taxon>Streptophyta</taxon>
        <taxon>Embryophyta</taxon>
        <taxon>Tracheophyta</taxon>
        <taxon>Spermatophyta</taxon>
        <taxon>Magnoliopsida</taxon>
        <taxon>eudicotyledons</taxon>
        <taxon>Gunneridae</taxon>
        <taxon>Pentapetalae</taxon>
        <taxon>asterids</taxon>
        <taxon>lamiids</taxon>
        <taxon>Solanales</taxon>
        <taxon>Convolvulaceae</taxon>
        <taxon>Cuscuteae</taxon>
        <taxon>Cuscuta</taxon>
        <taxon>Cuscuta subgen. Cuscuta</taxon>
    </lineage>
</organism>
<dbReference type="EMBL" id="CAMAPE010000075">
    <property type="protein sequence ID" value="CAH9118093.1"/>
    <property type="molecule type" value="Genomic_DNA"/>
</dbReference>
<dbReference type="InterPro" id="IPR006086">
    <property type="entry name" value="XPG-I_dom"/>
</dbReference>
<evidence type="ECO:0000256" key="12">
    <source>
        <dbReference type="ARBA" id="ARBA00073453"/>
    </source>
</evidence>
<dbReference type="GO" id="GO:0017108">
    <property type="term" value="F:5'-flap endonuclease activity"/>
    <property type="evidence" value="ECO:0007669"/>
    <property type="project" value="TreeGrafter"/>
</dbReference>
<dbReference type="CDD" id="cd09869">
    <property type="entry name" value="PIN_GEN1"/>
    <property type="match status" value="1"/>
</dbReference>
<dbReference type="OrthoDB" id="2959108at2759"/>
<dbReference type="GO" id="GO:0006281">
    <property type="term" value="P:DNA repair"/>
    <property type="evidence" value="ECO:0007669"/>
    <property type="project" value="UniProtKB-KW"/>
</dbReference>
<evidence type="ECO:0000256" key="9">
    <source>
        <dbReference type="ARBA" id="ARBA00023204"/>
    </source>
</evidence>
<dbReference type="PANTHER" id="PTHR11081:SF59">
    <property type="entry name" value="FI23547P1"/>
    <property type="match status" value="1"/>
</dbReference>
<comment type="similarity">
    <text evidence="11">Belongs to the XPG/RAD2 endonuclease family. GEN subfamily.</text>
</comment>